<dbReference type="InterPro" id="IPR053953">
    <property type="entry name" value="NirdL-like_HTH"/>
</dbReference>
<comment type="pathway">
    <text evidence="2">Porphyrin-containing compound metabolism.</text>
</comment>
<comment type="catalytic activity">
    <reaction evidence="5">
        <text>siroheme + 2 H(+) = 12,18-didecarboxysiroheme + 2 CO2</text>
        <dbReference type="Rhea" id="RHEA:19093"/>
        <dbReference type="ChEBI" id="CHEBI:15378"/>
        <dbReference type="ChEBI" id="CHEBI:16526"/>
        <dbReference type="ChEBI" id="CHEBI:60052"/>
        <dbReference type="ChEBI" id="CHEBI:140497"/>
        <dbReference type="EC" id="4.1.1.111"/>
    </reaction>
</comment>
<evidence type="ECO:0000256" key="5">
    <source>
        <dbReference type="ARBA" id="ARBA00048470"/>
    </source>
</evidence>
<evidence type="ECO:0000256" key="2">
    <source>
        <dbReference type="ARBA" id="ARBA00023444"/>
    </source>
</evidence>
<dbReference type="Gene3D" id="3.30.70.3460">
    <property type="match status" value="1"/>
</dbReference>
<dbReference type="InterPro" id="IPR036388">
    <property type="entry name" value="WH-like_DNA-bd_sf"/>
</dbReference>
<evidence type="ECO:0000313" key="9">
    <source>
        <dbReference type="Proteomes" id="UP000664545"/>
    </source>
</evidence>
<proteinExistence type="inferred from homology"/>
<evidence type="ECO:0000256" key="3">
    <source>
        <dbReference type="ARBA" id="ARBA00023457"/>
    </source>
</evidence>
<comment type="similarity">
    <text evidence="3">Belongs to the Ahb/Nir family.</text>
</comment>
<protein>
    <recommendedName>
        <fullName evidence="4">siroheme decarboxylase</fullName>
        <ecNumber evidence="4">4.1.1.111</ecNumber>
    </recommendedName>
</protein>
<keyword evidence="9" id="KW-1185">Reference proteome</keyword>
<dbReference type="EMBL" id="JAFJZZ010000001">
    <property type="protein sequence ID" value="MBN7771945.1"/>
    <property type="molecule type" value="Genomic_DNA"/>
</dbReference>
<evidence type="ECO:0000256" key="1">
    <source>
        <dbReference type="ARBA" id="ARBA00023239"/>
    </source>
</evidence>
<dbReference type="PANTHER" id="PTHR43413:SF1">
    <property type="entry name" value="SIROHEME DECARBOXYLASE NIRL SUBUNIT"/>
    <property type="match status" value="1"/>
</dbReference>
<dbReference type="PANTHER" id="PTHR43413">
    <property type="entry name" value="TRANSCRIPTIONAL REGULATOR, ASNC FAMILY"/>
    <property type="match status" value="1"/>
</dbReference>
<reference evidence="8" key="1">
    <citation type="submission" date="2021-02" db="EMBL/GenBank/DDBJ databases">
        <title>Abyssanaerobacter marinus gen.nov., sp., nov, anaerobic bacterium isolated from the Onnuri vent field of Indian Ocean and suggestion of Mogibacteriaceae fam. nov., and proposal of reclassification of ambiguous this family's genus member.</title>
        <authorList>
            <person name="Kim Y.J."/>
            <person name="Yang J.-A."/>
        </authorList>
    </citation>
    <scope>NUCLEOTIDE SEQUENCE</scope>
    <source>
        <strain evidence="8">DSM 2634</strain>
    </source>
</reference>
<dbReference type="Pfam" id="PF22451">
    <property type="entry name" value="NirdL-like_HTH"/>
    <property type="match status" value="1"/>
</dbReference>
<dbReference type="SUPFAM" id="SSF46785">
    <property type="entry name" value="Winged helix' DNA-binding domain"/>
    <property type="match status" value="1"/>
</dbReference>
<evidence type="ECO:0000256" key="4">
    <source>
        <dbReference type="ARBA" id="ARBA00023471"/>
    </source>
</evidence>
<dbReference type="Gene3D" id="1.10.10.10">
    <property type="entry name" value="Winged helix-like DNA-binding domain superfamily/Winged helix DNA-binding domain"/>
    <property type="match status" value="1"/>
</dbReference>
<name>A0A939D6E6_CLOAM</name>
<dbReference type="InterPro" id="IPR036390">
    <property type="entry name" value="WH_DNA-bd_sf"/>
</dbReference>
<gene>
    <name evidence="8" type="ORF">JYB65_01030</name>
</gene>
<dbReference type="GO" id="GO:0016829">
    <property type="term" value="F:lyase activity"/>
    <property type="evidence" value="ECO:0007669"/>
    <property type="project" value="UniProtKB-KW"/>
</dbReference>
<feature type="domain" description="Siroheme decarboxylase NirL-like HTH" evidence="7">
    <location>
        <begin position="5"/>
        <end position="51"/>
    </location>
</feature>
<evidence type="ECO:0000313" key="8">
    <source>
        <dbReference type="EMBL" id="MBN7771945.1"/>
    </source>
</evidence>
<keyword evidence="1" id="KW-0456">Lyase</keyword>
<sequence>MDEKDKELLNLIQRNFPVHSRPYMILAERLQITEDEVIDRVKKLKANGHIRKLGGVFNSKKLGYHSTLCALKAPADRIPEISKVINSYKGVTHNYIRDHTYNMWFTLMESSQEALESTINEIKEKTRVDEILSLQAENVFKINVNFQLTDSI</sequence>
<comment type="caution">
    <text evidence="8">The sequence shown here is derived from an EMBL/GenBank/DDBJ whole genome shotgun (WGS) entry which is preliminary data.</text>
</comment>
<dbReference type="Pfam" id="PF17805">
    <property type="entry name" value="AsnC_trans_reg2"/>
    <property type="match status" value="1"/>
</dbReference>
<organism evidence="8 9">
    <name type="scientific">Clostridium aminobutyricum</name>
    <dbReference type="NCBI Taxonomy" id="33953"/>
    <lineage>
        <taxon>Bacteria</taxon>
        <taxon>Bacillati</taxon>
        <taxon>Bacillota</taxon>
        <taxon>Clostridia</taxon>
        <taxon>Eubacteriales</taxon>
        <taxon>Clostridiaceae</taxon>
        <taxon>Clostridium</taxon>
    </lineage>
</organism>
<dbReference type="AlphaFoldDB" id="A0A939D6E6"/>
<dbReference type="RefSeq" id="WP_206580725.1">
    <property type="nucleotide sequence ID" value="NZ_JAFJZZ010000001.1"/>
</dbReference>
<evidence type="ECO:0000259" key="7">
    <source>
        <dbReference type="Pfam" id="PF22451"/>
    </source>
</evidence>
<dbReference type="SMART" id="SM00344">
    <property type="entry name" value="HTH_ASNC"/>
    <property type="match status" value="1"/>
</dbReference>
<dbReference type="InterPro" id="IPR040523">
    <property type="entry name" value="AsnC_trans_reg2"/>
</dbReference>
<evidence type="ECO:0000259" key="6">
    <source>
        <dbReference type="Pfam" id="PF17805"/>
    </source>
</evidence>
<dbReference type="EC" id="4.1.1.111" evidence="4"/>
<accession>A0A939D6E6</accession>
<dbReference type="InterPro" id="IPR050684">
    <property type="entry name" value="HTH-Siroheme_Decarb"/>
</dbReference>
<feature type="domain" description="Siroheme decarboxylase AsnC-like ligand binding" evidence="6">
    <location>
        <begin position="61"/>
        <end position="141"/>
    </location>
</feature>
<dbReference type="InterPro" id="IPR019888">
    <property type="entry name" value="Tscrpt_reg_AsnC-like"/>
</dbReference>
<dbReference type="Proteomes" id="UP000664545">
    <property type="component" value="Unassembled WGS sequence"/>
</dbReference>